<keyword evidence="3" id="KW-0012">Acyltransferase</keyword>
<evidence type="ECO:0000256" key="1">
    <source>
        <dbReference type="ARBA" id="ARBA00007274"/>
    </source>
</evidence>
<dbReference type="GO" id="GO:0005829">
    <property type="term" value="C:cytosol"/>
    <property type="evidence" value="ECO:0007669"/>
    <property type="project" value="TreeGrafter"/>
</dbReference>
<keyword evidence="2" id="KW-0808">Transferase</keyword>
<proteinExistence type="inferred from homology"/>
<dbReference type="AlphaFoldDB" id="A0AA49JEM8"/>
<evidence type="ECO:0000313" key="3">
    <source>
        <dbReference type="EMBL" id="WKN34464.1"/>
    </source>
</evidence>
<organism evidence="3">
    <name type="scientific">Roseihalotalea indica</name>
    <dbReference type="NCBI Taxonomy" id="2867963"/>
    <lineage>
        <taxon>Bacteria</taxon>
        <taxon>Pseudomonadati</taxon>
        <taxon>Bacteroidota</taxon>
        <taxon>Cytophagia</taxon>
        <taxon>Cytophagales</taxon>
        <taxon>Catalimonadaceae</taxon>
        <taxon>Roseihalotalea</taxon>
    </lineage>
</organism>
<gene>
    <name evidence="3" type="ORF">K4G66_18980</name>
</gene>
<dbReference type="CDD" id="cd04647">
    <property type="entry name" value="LbH_MAT_like"/>
    <property type="match status" value="1"/>
</dbReference>
<sequence length="231" mass="26329">MLKRIKAFAEKSPHLKKSLLKLIFRKKPYEARVRWYIWLLLIFPKYWKRGISWKSRLDLVPFNHFRLGRFSRIEANVLINNGMGDVILEDEVHTGVGCVIIGPVHLHKHVGLSQYVRILGMHHGIDPVLPHHFTPVKKAPVILEEDAFIGTGTVIMGKKNGQPLVLGKYCRVGANSVVMDDIPPYSVAVGNPARVVRVWDFVENQWVKPSEVAKVTSTIEPPTLYKPMQED</sequence>
<dbReference type="PANTHER" id="PTHR23416:SF23">
    <property type="entry name" value="ACETYLTRANSFERASE C18B11.09C-RELATED"/>
    <property type="match status" value="1"/>
</dbReference>
<dbReference type="GO" id="GO:0008374">
    <property type="term" value="F:O-acyltransferase activity"/>
    <property type="evidence" value="ECO:0007669"/>
    <property type="project" value="TreeGrafter"/>
</dbReference>
<comment type="similarity">
    <text evidence="1">Belongs to the transferase hexapeptide repeat family.</text>
</comment>
<reference evidence="3" key="2">
    <citation type="journal article" date="2024" name="Antonie Van Leeuwenhoek">
        <title>Roseihalotalea indica gen. nov., sp. nov., a halophilic Bacteroidetes from mesopelagic Southwest Indian Ocean with higher carbohydrate metabolic potential.</title>
        <authorList>
            <person name="Chen B."/>
            <person name="Zhang M."/>
            <person name="Lin D."/>
            <person name="Ye J."/>
            <person name="Tang K."/>
        </authorList>
    </citation>
    <scope>NUCLEOTIDE SEQUENCE</scope>
    <source>
        <strain evidence="3">TK19036</strain>
    </source>
</reference>
<name>A0AA49JEM8_9BACT</name>
<dbReference type="SUPFAM" id="SSF51161">
    <property type="entry name" value="Trimeric LpxA-like enzymes"/>
    <property type="match status" value="1"/>
</dbReference>
<dbReference type="EMBL" id="CP120682">
    <property type="protein sequence ID" value="WKN34464.1"/>
    <property type="molecule type" value="Genomic_DNA"/>
</dbReference>
<dbReference type="Gene3D" id="2.160.10.10">
    <property type="entry name" value="Hexapeptide repeat proteins"/>
    <property type="match status" value="1"/>
</dbReference>
<dbReference type="PANTHER" id="PTHR23416">
    <property type="entry name" value="SIALIC ACID SYNTHASE-RELATED"/>
    <property type="match status" value="1"/>
</dbReference>
<reference evidence="3" key="1">
    <citation type="journal article" date="2023" name="Comput. Struct. Biotechnol. J.">
        <title>Discovery of a novel marine Bacteroidetes with a rich repertoire of carbohydrate-active enzymes.</title>
        <authorList>
            <person name="Chen B."/>
            <person name="Liu G."/>
            <person name="Chen Q."/>
            <person name="Wang H."/>
            <person name="Liu L."/>
            <person name="Tang K."/>
        </authorList>
    </citation>
    <scope>NUCLEOTIDE SEQUENCE</scope>
    <source>
        <strain evidence="3">TK19036</strain>
    </source>
</reference>
<protein>
    <submittedName>
        <fullName evidence="3">Acyltransferase</fullName>
    </submittedName>
</protein>
<accession>A0AA49JEM8</accession>
<dbReference type="InterPro" id="IPR011004">
    <property type="entry name" value="Trimer_LpxA-like_sf"/>
</dbReference>
<evidence type="ECO:0000256" key="2">
    <source>
        <dbReference type="ARBA" id="ARBA00022679"/>
    </source>
</evidence>
<dbReference type="InterPro" id="IPR051159">
    <property type="entry name" value="Hexapeptide_acetyltransf"/>
</dbReference>